<comment type="caution">
    <text evidence="1">The sequence shown here is derived from an EMBL/GenBank/DDBJ whole genome shotgun (WGS) entry which is preliminary data.</text>
</comment>
<proteinExistence type="predicted"/>
<evidence type="ECO:0000313" key="2">
    <source>
        <dbReference type="Proteomes" id="UP001154015"/>
    </source>
</evidence>
<reference evidence="1" key="1">
    <citation type="submission" date="2022-03" db="EMBL/GenBank/DDBJ databases">
        <authorList>
            <person name="Leyn A S."/>
        </authorList>
    </citation>
    <scope>NUCLEOTIDE SEQUENCE</scope>
    <source>
        <strain evidence="1">Streptomyces globisporus 4-3</strain>
    </source>
</reference>
<accession>A0ABN8V1H7</accession>
<dbReference type="EMBL" id="CAKXYP010000005">
    <property type="protein sequence ID" value="CAH9415034.1"/>
    <property type="molecule type" value="Genomic_DNA"/>
</dbReference>
<dbReference type="Proteomes" id="UP001154015">
    <property type="component" value="Unassembled WGS sequence"/>
</dbReference>
<evidence type="ECO:0000313" key="1">
    <source>
        <dbReference type="EMBL" id="CAH9415034.1"/>
    </source>
</evidence>
<organism evidence="1 2">
    <name type="scientific">Streptomyces globisporus</name>
    <dbReference type="NCBI Taxonomy" id="1908"/>
    <lineage>
        <taxon>Bacteria</taxon>
        <taxon>Bacillati</taxon>
        <taxon>Actinomycetota</taxon>
        <taxon>Actinomycetes</taxon>
        <taxon>Kitasatosporales</taxon>
        <taxon>Streptomycetaceae</taxon>
        <taxon>Streptomyces</taxon>
    </lineage>
</organism>
<protein>
    <submittedName>
        <fullName evidence="1">Uncharacterized protein</fullName>
    </submittedName>
</protein>
<sequence>MRGCAEAVVEAAWWLHAEPFLPGKMHGQRCHSGMQGPVGSQVTGRVKGVAARPVGESAGMVK</sequence>
<keyword evidence="2" id="KW-1185">Reference proteome</keyword>
<gene>
    <name evidence="1" type="ORF">SGL43_02046</name>
</gene>
<name>A0ABN8V1H7_STRGL</name>